<dbReference type="Proteomes" id="UP000501991">
    <property type="component" value="Chromosome"/>
</dbReference>
<dbReference type="PANTHER" id="PTHR21485">
    <property type="entry name" value="HAD SUPERFAMILY MEMBERS CMAS AND KDSC"/>
    <property type="match status" value="1"/>
</dbReference>
<keyword evidence="1" id="KW-0808">Transferase</keyword>
<dbReference type="CDD" id="cd02513">
    <property type="entry name" value="CMP-NeuAc_Synthase"/>
    <property type="match status" value="1"/>
</dbReference>
<dbReference type="InterPro" id="IPR029044">
    <property type="entry name" value="Nucleotide-diphossugar_trans"/>
</dbReference>
<evidence type="ECO:0000313" key="2">
    <source>
        <dbReference type="Proteomes" id="UP000501991"/>
    </source>
</evidence>
<dbReference type="InterPro" id="IPR020039">
    <property type="entry name" value="PseF"/>
</dbReference>
<dbReference type="InterPro" id="IPR003329">
    <property type="entry name" value="Cytidylyl_trans"/>
</dbReference>
<protein>
    <submittedName>
        <fullName evidence="1">Pseudaminic acid cytidylyltransferase</fullName>
        <ecNumber evidence="1">2.7.7.81</ecNumber>
    </submittedName>
</protein>
<name>A0A6C1B045_9RHOO</name>
<reference evidence="1 2" key="1">
    <citation type="submission" date="2020-02" db="EMBL/GenBank/DDBJ databases">
        <title>Nitrogenibacter mangrovi gen. nov., sp. nov. isolated from mangrove sediment, a denitrifying betaproteobacterium.</title>
        <authorList>
            <person name="Liao H."/>
            <person name="Tian Y."/>
        </authorList>
    </citation>
    <scope>NUCLEOTIDE SEQUENCE [LARGE SCALE GENOMIC DNA]</scope>
    <source>
        <strain evidence="1 2">M9-3-2</strain>
    </source>
</reference>
<dbReference type="EMBL" id="CP048836">
    <property type="protein sequence ID" value="QID16972.1"/>
    <property type="molecule type" value="Genomic_DNA"/>
</dbReference>
<organism evidence="1 2">
    <name type="scientific">Nitrogeniibacter mangrovi</name>
    <dbReference type="NCBI Taxonomy" id="2016596"/>
    <lineage>
        <taxon>Bacteria</taxon>
        <taxon>Pseudomonadati</taxon>
        <taxon>Pseudomonadota</taxon>
        <taxon>Betaproteobacteria</taxon>
        <taxon>Rhodocyclales</taxon>
        <taxon>Zoogloeaceae</taxon>
        <taxon>Nitrogeniibacter</taxon>
    </lineage>
</organism>
<dbReference type="NCBIfam" id="TIGR03584">
    <property type="entry name" value="PseF"/>
    <property type="match status" value="1"/>
</dbReference>
<dbReference type="GO" id="GO:0008781">
    <property type="term" value="F:N-acylneuraminate cytidylyltransferase activity"/>
    <property type="evidence" value="ECO:0007669"/>
    <property type="project" value="TreeGrafter"/>
</dbReference>
<keyword evidence="1" id="KW-0548">Nucleotidyltransferase</keyword>
<dbReference type="Pfam" id="PF02348">
    <property type="entry name" value="CTP_transf_3"/>
    <property type="match status" value="1"/>
</dbReference>
<dbReference type="AlphaFoldDB" id="A0A6C1B045"/>
<dbReference type="PANTHER" id="PTHR21485:SF6">
    <property type="entry name" value="N-ACYLNEURAMINATE CYTIDYLYLTRANSFERASE-RELATED"/>
    <property type="match status" value="1"/>
</dbReference>
<accession>A0A6C1B045</accession>
<dbReference type="InterPro" id="IPR050793">
    <property type="entry name" value="CMP-NeuNAc_synthase"/>
</dbReference>
<dbReference type="SUPFAM" id="SSF53448">
    <property type="entry name" value="Nucleotide-diphospho-sugar transferases"/>
    <property type="match status" value="1"/>
</dbReference>
<gene>
    <name evidence="1" type="primary">pseF</name>
    <name evidence="1" type="ORF">G3580_04540</name>
</gene>
<dbReference type="EC" id="2.7.7.81" evidence="1"/>
<keyword evidence="2" id="KW-1185">Reference proteome</keyword>
<sequence>MKLAVIPARGGSKRIPGKNIMPFCGRPMIAYALEAVERSGVFHKIHVSTDSEEIRDVAVKLGFEVDFMRDPALADDFTGLMPVLRWVVDEYRTRGQVFSEICCMMPNAPLVLSHDVEAAYQTFSAHGGEHPLLVYARYPVPIEWAFRRDESGLMSAVSPESLTIRSQDLAHAYYECGPFTWWRAEHLLQDNPLTGKVLSYIMPTERAVDIDTVEDLAYAEQLYRLMTATPASPPST</sequence>
<dbReference type="KEGG" id="azq:G3580_04540"/>
<dbReference type="RefSeq" id="WP_173764138.1">
    <property type="nucleotide sequence ID" value="NZ_CP048836.1"/>
</dbReference>
<proteinExistence type="predicted"/>
<evidence type="ECO:0000313" key="1">
    <source>
        <dbReference type="EMBL" id="QID16972.1"/>
    </source>
</evidence>
<dbReference type="Gene3D" id="3.90.550.10">
    <property type="entry name" value="Spore Coat Polysaccharide Biosynthesis Protein SpsA, Chain A"/>
    <property type="match status" value="1"/>
</dbReference>